<dbReference type="RefSeq" id="WP_283433867.1">
    <property type="nucleotide sequence ID" value="NZ_FXUG01000010.1"/>
</dbReference>
<dbReference type="Proteomes" id="UP001158067">
    <property type="component" value="Unassembled WGS sequence"/>
</dbReference>
<dbReference type="NCBIfam" id="TIGR03067">
    <property type="entry name" value="Planc_TIGR03067"/>
    <property type="match status" value="1"/>
</dbReference>
<feature type="chain" id="PRO_5045149025" evidence="1">
    <location>
        <begin position="27"/>
        <end position="179"/>
    </location>
</feature>
<dbReference type="EMBL" id="FXUG01000010">
    <property type="protein sequence ID" value="SMP67072.1"/>
    <property type="molecule type" value="Genomic_DNA"/>
</dbReference>
<gene>
    <name evidence="2" type="ORF">SAMN06265222_11095</name>
</gene>
<sequence length="179" mass="19293">MRFPIAVLTALTFCLPLSILTPHANAEDKPDQSAQDKLQGRWEIVGGVNQGRELAKADIVGTYVTITTNSIVTYDSNDNAAYAAVFTIDESQTPMQITMRSVAKNAPTQKVPADSEVSTTDTSASGIVKIESDSKWVLCYALPGAERPKKFESPKGSKIMLFTLGKKLGDPVPVLHPAK</sequence>
<organism evidence="2 3">
    <name type="scientific">Neorhodopirellula lusitana</name>
    <dbReference type="NCBI Taxonomy" id="445327"/>
    <lineage>
        <taxon>Bacteria</taxon>
        <taxon>Pseudomonadati</taxon>
        <taxon>Planctomycetota</taxon>
        <taxon>Planctomycetia</taxon>
        <taxon>Pirellulales</taxon>
        <taxon>Pirellulaceae</taxon>
        <taxon>Neorhodopirellula</taxon>
    </lineage>
</organism>
<comment type="caution">
    <text evidence="2">The sequence shown here is derived from an EMBL/GenBank/DDBJ whole genome shotgun (WGS) entry which is preliminary data.</text>
</comment>
<dbReference type="InterPro" id="IPR017504">
    <property type="entry name" value="CHP03067_Planctomycetes"/>
</dbReference>
<protein>
    <submittedName>
        <fullName evidence="2">Uncharacterized domain TIGR03067 protein</fullName>
    </submittedName>
</protein>
<keyword evidence="1" id="KW-0732">Signal</keyword>
<accession>A0ABY1QFL6</accession>
<evidence type="ECO:0000256" key="1">
    <source>
        <dbReference type="SAM" id="SignalP"/>
    </source>
</evidence>
<name>A0ABY1QFL6_9BACT</name>
<reference evidence="2 3" key="1">
    <citation type="submission" date="2017-05" db="EMBL/GenBank/DDBJ databases">
        <authorList>
            <person name="Varghese N."/>
            <person name="Submissions S."/>
        </authorList>
    </citation>
    <scope>NUCLEOTIDE SEQUENCE [LARGE SCALE GENOMIC DNA]</scope>
    <source>
        <strain evidence="2 3">DSM 25457</strain>
    </source>
</reference>
<evidence type="ECO:0000313" key="3">
    <source>
        <dbReference type="Proteomes" id="UP001158067"/>
    </source>
</evidence>
<evidence type="ECO:0000313" key="2">
    <source>
        <dbReference type="EMBL" id="SMP67072.1"/>
    </source>
</evidence>
<keyword evidence="3" id="KW-1185">Reference proteome</keyword>
<proteinExistence type="predicted"/>
<feature type="signal peptide" evidence="1">
    <location>
        <begin position="1"/>
        <end position="26"/>
    </location>
</feature>